<dbReference type="Pfam" id="PF14111">
    <property type="entry name" value="DUF4283"/>
    <property type="match status" value="1"/>
</dbReference>
<reference evidence="4 5" key="1">
    <citation type="journal article" date="2019" name="Genome Biol. Evol.">
        <title>Insights into the evolution of the New World diploid cottons (Gossypium, subgenus Houzingenia) based on genome sequencing.</title>
        <authorList>
            <person name="Grover C.E."/>
            <person name="Arick M.A. 2nd"/>
            <person name="Thrash A."/>
            <person name="Conover J.L."/>
            <person name="Sanders W.S."/>
            <person name="Peterson D.G."/>
            <person name="Frelichowski J.E."/>
            <person name="Scheffler J.A."/>
            <person name="Scheffler B.E."/>
            <person name="Wendel J.F."/>
        </authorList>
    </citation>
    <scope>NUCLEOTIDE SEQUENCE [LARGE SCALE GENOMIC DNA]</scope>
    <source>
        <strain evidence="4">8</strain>
        <tissue evidence="4">Leaf</tissue>
    </source>
</reference>
<evidence type="ECO:0000313" key="4">
    <source>
        <dbReference type="EMBL" id="MBA0779276.1"/>
    </source>
</evidence>
<accession>A0A7J9F1U6</accession>
<dbReference type="InterPro" id="IPR025558">
    <property type="entry name" value="DUF4283"/>
</dbReference>
<dbReference type="Proteomes" id="UP000593568">
    <property type="component" value="Unassembled WGS sequence"/>
</dbReference>
<dbReference type="PANTHER" id="PTHR31286:SF153">
    <property type="entry name" value="DUF4283 DOMAIN PROTEIN"/>
    <property type="match status" value="1"/>
</dbReference>
<proteinExistence type="predicted"/>
<gene>
    <name evidence="4" type="ORF">Gotri_003544</name>
</gene>
<dbReference type="AlphaFoldDB" id="A0A7J9F1U6"/>
<feature type="domain" description="DUF4283" evidence="2">
    <location>
        <begin position="19"/>
        <end position="102"/>
    </location>
</feature>
<dbReference type="InterPro" id="IPR040256">
    <property type="entry name" value="At4g02000-like"/>
</dbReference>
<evidence type="ECO:0000259" key="2">
    <source>
        <dbReference type="Pfam" id="PF14111"/>
    </source>
</evidence>
<dbReference type="Pfam" id="PF14392">
    <property type="entry name" value="zf-CCHC_4"/>
    <property type="match status" value="1"/>
</dbReference>
<name>A0A7J9F1U6_9ROSI</name>
<feature type="region of interest" description="Disordered" evidence="1">
    <location>
        <begin position="201"/>
        <end position="222"/>
    </location>
</feature>
<feature type="domain" description="Zinc knuckle CX2CX4HX4C" evidence="3">
    <location>
        <begin position="150"/>
        <end position="177"/>
    </location>
</feature>
<sequence length="222" mass="25661">ERRFRTDCRAEKGLGEDINCDLCLVGKFFGERAINFAAMERTILSLRRPLQGASLKPTEDSSLYLIHFYHVIDLRKVILGGPCSFNNCILLIHQLSRGENPELVEFYHADFWVQYDASSWQNYLGNFMCIRVHLNICESLMRKKRCVGKEKTFLKTLFSYERLSLICYICGVVGHSCLRFWSEGIRVEIRRQALLRRNRGTPWGKDSASSKGVQNLNLDKKG</sequence>
<keyword evidence="5" id="KW-1185">Reference proteome</keyword>
<organism evidence="4 5">
    <name type="scientific">Gossypium trilobum</name>
    <dbReference type="NCBI Taxonomy" id="34281"/>
    <lineage>
        <taxon>Eukaryota</taxon>
        <taxon>Viridiplantae</taxon>
        <taxon>Streptophyta</taxon>
        <taxon>Embryophyta</taxon>
        <taxon>Tracheophyta</taxon>
        <taxon>Spermatophyta</taxon>
        <taxon>Magnoliopsida</taxon>
        <taxon>eudicotyledons</taxon>
        <taxon>Gunneridae</taxon>
        <taxon>Pentapetalae</taxon>
        <taxon>rosids</taxon>
        <taxon>malvids</taxon>
        <taxon>Malvales</taxon>
        <taxon>Malvaceae</taxon>
        <taxon>Malvoideae</taxon>
        <taxon>Gossypium</taxon>
    </lineage>
</organism>
<evidence type="ECO:0000259" key="3">
    <source>
        <dbReference type="Pfam" id="PF14392"/>
    </source>
</evidence>
<evidence type="ECO:0000256" key="1">
    <source>
        <dbReference type="SAM" id="MobiDB-lite"/>
    </source>
</evidence>
<evidence type="ECO:0000313" key="5">
    <source>
        <dbReference type="Proteomes" id="UP000593568"/>
    </source>
</evidence>
<dbReference type="InterPro" id="IPR025836">
    <property type="entry name" value="Zn_knuckle_CX2CX4HX4C"/>
</dbReference>
<feature type="compositionally biased region" description="Polar residues" evidence="1">
    <location>
        <begin position="207"/>
        <end position="222"/>
    </location>
</feature>
<protein>
    <submittedName>
        <fullName evidence="4">Uncharacterized protein</fullName>
    </submittedName>
</protein>
<dbReference type="PANTHER" id="PTHR31286">
    <property type="entry name" value="GLYCINE-RICH CELL WALL STRUCTURAL PROTEIN 1.8-LIKE"/>
    <property type="match status" value="1"/>
</dbReference>
<comment type="caution">
    <text evidence="4">The sequence shown here is derived from an EMBL/GenBank/DDBJ whole genome shotgun (WGS) entry which is preliminary data.</text>
</comment>
<feature type="non-terminal residue" evidence="4">
    <location>
        <position position="222"/>
    </location>
</feature>
<dbReference type="EMBL" id="JABEZW010000011">
    <property type="protein sequence ID" value="MBA0779276.1"/>
    <property type="molecule type" value="Genomic_DNA"/>
</dbReference>
<feature type="non-terminal residue" evidence="4">
    <location>
        <position position="1"/>
    </location>
</feature>